<dbReference type="STRING" id="269796.Rru_A1081"/>
<gene>
    <name evidence="1" type="ordered locus">Rru_A1081</name>
</gene>
<evidence type="ECO:0000313" key="2">
    <source>
        <dbReference type="Proteomes" id="UP000001929"/>
    </source>
</evidence>
<sequence>MTRKGRVVNVAALDNCVAELPRWRMMSKPPFPDPPNAPSPTPWVEITTRGHLRAAAAAVIAAARPLVAVTPAGSIDRLGPGWLAALSAGLCLPPALLTLVDCGGRAGWAQAALALGLDIVAPELAPAARPRLAALADQLGRRVLFHRPPALDLGPLADAEAACLRLLLPDGPG</sequence>
<organism evidence="1 2">
    <name type="scientific">Rhodospirillum rubrum (strain ATCC 11170 / ATH 1.1.1 / DSM 467 / LMG 4362 / NCIMB 8255 / S1)</name>
    <dbReference type="NCBI Taxonomy" id="269796"/>
    <lineage>
        <taxon>Bacteria</taxon>
        <taxon>Pseudomonadati</taxon>
        <taxon>Pseudomonadota</taxon>
        <taxon>Alphaproteobacteria</taxon>
        <taxon>Rhodospirillales</taxon>
        <taxon>Rhodospirillaceae</taxon>
        <taxon>Rhodospirillum</taxon>
    </lineage>
</organism>
<name>Q2RVG3_RHORT</name>
<dbReference type="HOGENOM" id="CLU_1748248_0_0_5"/>
<protein>
    <submittedName>
        <fullName evidence="1">Uncharacterized protein</fullName>
    </submittedName>
</protein>
<dbReference type="Proteomes" id="UP000001929">
    <property type="component" value="Chromosome"/>
</dbReference>
<dbReference type="PATRIC" id="fig|269796.9.peg.1139"/>
<reference evidence="1 2" key="1">
    <citation type="journal article" date="2011" name="Stand. Genomic Sci.">
        <title>Complete genome sequence of Rhodospirillum rubrum type strain (S1).</title>
        <authorList>
            <person name="Munk A.C."/>
            <person name="Copeland A."/>
            <person name="Lucas S."/>
            <person name="Lapidus A."/>
            <person name="Del Rio T.G."/>
            <person name="Barry K."/>
            <person name="Detter J.C."/>
            <person name="Hammon N."/>
            <person name="Israni S."/>
            <person name="Pitluck S."/>
            <person name="Brettin T."/>
            <person name="Bruce D."/>
            <person name="Han C."/>
            <person name="Tapia R."/>
            <person name="Gilna P."/>
            <person name="Schmutz J."/>
            <person name="Larimer F."/>
            <person name="Land M."/>
            <person name="Kyrpides N.C."/>
            <person name="Mavromatis K."/>
            <person name="Richardson P."/>
            <person name="Rohde M."/>
            <person name="Goker M."/>
            <person name="Klenk H.P."/>
            <person name="Zhang Y."/>
            <person name="Roberts G.P."/>
            <person name="Reslewic S."/>
            <person name="Schwartz D.C."/>
        </authorList>
    </citation>
    <scope>NUCLEOTIDE SEQUENCE [LARGE SCALE GENOMIC DNA]</scope>
    <source>
        <strain evidence="2">ATCC 11170 / ATH 1.1.1 / DSM 467 / LMG 4362 / NCIMB 8255 / S1</strain>
    </source>
</reference>
<dbReference type="EMBL" id="CP000230">
    <property type="protein sequence ID" value="ABC21882.1"/>
    <property type="molecule type" value="Genomic_DNA"/>
</dbReference>
<accession>Q2RVG3</accession>
<proteinExistence type="predicted"/>
<dbReference type="KEGG" id="rru:Rru_A1081"/>
<keyword evidence="2" id="KW-1185">Reference proteome</keyword>
<dbReference type="AlphaFoldDB" id="Q2RVG3"/>
<dbReference type="EnsemblBacteria" id="ABC21882">
    <property type="protein sequence ID" value="ABC21882"/>
    <property type="gene ID" value="Rru_A1081"/>
</dbReference>
<evidence type="ECO:0000313" key="1">
    <source>
        <dbReference type="EMBL" id="ABC21882.1"/>
    </source>
</evidence>